<keyword evidence="3" id="KW-1185">Reference proteome</keyword>
<proteinExistence type="predicted"/>
<dbReference type="RefSeq" id="WP_007415133.1">
    <property type="nucleotide sequence ID" value="NZ_ABOX02000013.1"/>
</dbReference>
<evidence type="ECO:0000313" key="3">
    <source>
        <dbReference type="Proteomes" id="UP000003688"/>
    </source>
</evidence>
<accession>B9XH37</accession>
<sequence precursor="true">MKIAQNIKSTVTLWRVMILASVAAPALSHGQVVIGGWQNNTGDGWTDSSDVSITNAANMPAKYEFETGVVSGYTQSLGIHETGFGNARLKINLTGVSGALAAFTNGTKMQFTFSCPPDSGAGAGYMQLVQFQYNSPGSGFQQVTSGWTNSFSATGSTNNNSATGQPVFFFSPGSSARSQVVTWDYSQVKSNIMSAGISYLQLTFVFQTGGGAPTNVLMNNVVLLGPPAPPTATTNIIVDDFVSAGVSSSNPANYDYYSSAQVYSSGQITNVWGNWFGGAFSSVLWDSATDASNNPASGSMRVDLNWSNGSQFVMWDQGTANNFFALNISGLQFTNFQCDVKFAPGSASSAGTFGQPMFGHLRFGDRTSGYGQDWFGAVDIAATNTGWVHVSIPLNAIADPNLTNILGLIIGIDSGFYSLTLSGASTFWVDNIKFSGPVAVVSNPPPVLSLQKATPGLRVFAGSTVNTYDREELATVDTSQSWIGGTYPVTYSFKLLSAPSLQGWQTHMFLIPTSPAPSGGIYNNEYIDYQAANSLWLQINGSSNGTCTANVSWKTNLPNANPNQVAVNITNSTPVGTWKVTFNNANSGTLTAPGASPVAFTINDPTVSTDFANPLVAIFGIQPQSTAYYGSYVDYASINISGVAGSATSDDFTTASSLGANWDITDSAYANSIVLVTADNPYWVSWTLPDFGFGLGVAPNLTTGQWMLPEFYNNYNDGNNVPITRQEGTKRWSLIPAATLPTVDATQGGVLSPNAYYRLFNPPLVN</sequence>
<evidence type="ECO:0000256" key="1">
    <source>
        <dbReference type="SAM" id="SignalP"/>
    </source>
</evidence>
<reference evidence="2 3" key="1">
    <citation type="journal article" date="2011" name="J. Bacteriol.">
        <title>Genome sequence of 'Pedosphaera parvula' Ellin514, an aerobic Verrucomicrobial isolate from pasture soil.</title>
        <authorList>
            <person name="Kant R."/>
            <person name="van Passel M.W."/>
            <person name="Sangwan P."/>
            <person name="Palva A."/>
            <person name="Lucas S."/>
            <person name="Copeland A."/>
            <person name="Lapidus A."/>
            <person name="Glavina Del Rio T."/>
            <person name="Dalin E."/>
            <person name="Tice H."/>
            <person name="Bruce D."/>
            <person name="Goodwin L."/>
            <person name="Pitluck S."/>
            <person name="Chertkov O."/>
            <person name="Larimer F.W."/>
            <person name="Land M.L."/>
            <person name="Hauser L."/>
            <person name="Brettin T.S."/>
            <person name="Detter J.C."/>
            <person name="Han S."/>
            <person name="de Vos W.M."/>
            <person name="Janssen P.H."/>
            <person name="Smidt H."/>
        </authorList>
    </citation>
    <scope>NUCLEOTIDE SEQUENCE [LARGE SCALE GENOMIC DNA]</scope>
    <source>
        <strain evidence="2 3">Ellin514</strain>
    </source>
</reference>
<dbReference type="Proteomes" id="UP000003688">
    <property type="component" value="Unassembled WGS sequence"/>
</dbReference>
<dbReference type="AlphaFoldDB" id="B9XH37"/>
<feature type="signal peptide" evidence="1">
    <location>
        <begin position="1"/>
        <end position="23"/>
    </location>
</feature>
<gene>
    <name evidence="2" type="ORF">Cflav_PD4127</name>
</gene>
<protein>
    <submittedName>
        <fullName evidence="2">Uncharacterized protein</fullName>
    </submittedName>
</protein>
<name>B9XH37_PEDPL</name>
<organism evidence="2 3">
    <name type="scientific">Pedosphaera parvula (strain Ellin514)</name>
    <dbReference type="NCBI Taxonomy" id="320771"/>
    <lineage>
        <taxon>Bacteria</taxon>
        <taxon>Pseudomonadati</taxon>
        <taxon>Verrucomicrobiota</taxon>
        <taxon>Pedosphaerae</taxon>
        <taxon>Pedosphaerales</taxon>
        <taxon>Pedosphaeraceae</taxon>
        <taxon>Pedosphaera</taxon>
    </lineage>
</organism>
<dbReference type="Gene3D" id="2.60.120.260">
    <property type="entry name" value="Galactose-binding domain-like"/>
    <property type="match status" value="1"/>
</dbReference>
<dbReference type="OrthoDB" id="9819336at2"/>
<keyword evidence="1" id="KW-0732">Signal</keyword>
<dbReference type="EMBL" id="ABOX02000013">
    <property type="protein sequence ID" value="EEF60958.1"/>
    <property type="molecule type" value="Genomic_DNA"/>
</dbReference>
<dbReference type="STRING" id="320771.Cflav_PD4127"/>
<feature type="chain" id="PRO_5002892997" evidence="1">
    <location>
        <begin position="24"/>
        <end position="766"/>
    </location>
</feature>
<comment type="caution">
    <text evidence="2">The sequence shown here is derived from an EMBL/GenBank/DDBJ whole genome shotgun (WGS) entry which is preliminary data.</text>
</comment>
<evidence type="ECO:0000313" key="2">
    <source>
        <dbReference type="EMBL" id="EEF60958.1"/>
    </source>
</evidence>